<proteinExistence type="predicted"/>
<keyword evidence="4" id="KW-0560">Oxidoreductase</keyword>
<evidence type="ECO:0000313" key="7">
    <source>
        <dbReference type="Proteomes" id="UP001162881"/>
    </source>
</evidence>
<dbReference type="PANTHER" id="PTHR43400:SF10">
    <property type="entry name" value="3-OXOSTEROID 1-DEHYDROGENASE"/>
    <property type="match status" value="1"/>
</dbReference>
<protein>
    <submittedName>
        <fullName evidence="6">FAD-binding protein</fullName>
    </submittedName>
</protein>
<dbReference type="Gene3D" id="3.90.700.10">
    <property type="entry name" value="Succinate dehydrogenase/fumarate reductase flavoprotein, catalytic domain"/>
    <property type="match status" value="1"/>
</dbReference>
<evidence type="ECO:0000256" key="4">
    <source>
        <dbReference type="ARBA" id="ARBA00023002"/>
    </source>
</evidence>
<dbReference type="PANTHER" id="PTHR43400">
    <property type="entry name" value="FUMARATE REDUCTASE"/>
    <property type="match status" value="1"/>
</dbReference>
<dbReference type="Pfam" id="PF00890">
    <property type="entry name" value="FAD_binding_2"/>
    <property type="match status" value="1"/>
</dbReference>
<dbReference type="Proteomes" id="UP001162881">
    <property type="component" value="Unassembled WGS sequence"/>
</dbReference>
<dbReference type="RefSeq" id="WP_244021504.1">
    <property type="nucleotide sequence ID" value="NZ_JALHLF010000051.1"/>
</dbReference>
<dbReference type="SUPFAM" id="SSF56425">
    <property type="entry name" value="Succinate dehydrogenase/fumarate reductase flavoprotein, catalytic domain"/>
    <property type="match status" value="1"/>
</dbReference>
<feature type="domain" description="FAD-dependent oxidoreductase 2 FAD-binding" evidence="5">
    <location>
        <begin position="15"/>
        <end position="218"/>
    </location>
</feature>
<gene>
    <name evidence="6" type="ORF">MTR62_12835</name>
</gene>
<evidence type="ECO:0000256" key="1">
    <source>
        <dbReference type="ARBA" id="ARBA00001974"/>
    </source>
</evidence>
<reference evidence="6" key="1">
    <citation type="submission" date="2022-03" db="EMBL/GenBank/DDBJ databases">
        <title>Identification of a novel bacterium isolated from mangrove sediments.</title>
        <authorList>
            <person name="Pan X."/>
        </authorList>
    </citation>
    <scope>NUCLEOTIDE SEQUENCE</scope>
    <source>
        <strain evidence="6">B1949</strain>
    </source>
</reference>
<evidence type="ECO:0000256" key="3">
    <source>
        <dbReference type="ARBA" id="ARBA00022827"/>
    </source>
</evidence>
<name>A0ABT0BFL4_9SPHN</name>
<organism evidence="6 7">
    <name type="scientific">Novosphingobium organovorum</name>
    <dbReference type="NCBI Taxonomy" id="2930092"/>
    <lineage>
        <taxon>Bacteria</taxon>
        <taxon>Pseudomonadati</taxon>
        <taxon>Pseudomonadota</taxon>
        <taxon>Alphaproteobacteria</taxon>
        <taxon>Sphingomonadales</taxon>
        <taxon>Sphingomonadaceae</taxon>
        <taxon>Novosphingobium</taxon>
    </lineage>
</organism>
<accession>A0ABT0BFL4</accession>
<evidence type="ECO:0000256" key="2">
    <source>
        <dbReference type="ARBA" id="ARBA00022630"/>
    </source>
</evidence>
<sequence length="236" mass="25145">MRHADGSLGHFPHIIDRGKPGIIGVLSTGKRFCNEADGYYDDTSAMVEQAPQGEEVESWLICDHRFQRRYGLGHSRPFPVPAGPSVRSGYLKRVRTIAGLAEQCGVDPAALTATVERFNAFARTGEDPDFGRGGTAYNRKNGDPLHRGPNPCVAPIETGPFYAVKVQPGCFGTFSGLRTNGKAQVLDDLSRPIPGLYAVGADMASVMGGHYPSGGINLGPAMTFGFIAGRHAAQEG</sequence>
<evidence type="ECO:0000259" key="5">
    <source>
        <dbReference type="Pfam" id="PF00890"/>
    </source>
</evidence>
<dbReference type="Gene3D" id="3.50.50.60">
    <property type="entry name" value="FAD/NAD(P)-binding domain"/>
    <property type="match status" value="1"/>
</dbReference>
<dbReference type="EMBL" id="JALHLF010000051">
    <property type="protein sequence ID" value="MCJ2183569.1"/>
    <property type="molecule type" value="Genomic_DNA"/>
</dbReference>
<keyword evidence="3" id="KW-0274">FAD</keyword>
<comment type="cofactor">
    <cofactor evidence="1">
        <name>FAD</name>
        <dbReference type="ChEBI" id="CHEBI:57692"/>
    </cofactor>
</comment>
<dbReference type="InterPro" id="IPR050315">
    <property type="entry name" value="FAD-oxidoreductase_2"/>
</dbReference>
<dbReference type="InterPro" id="IPR003953">
    <property type="entry name" value="FAD-dep_OxRdtase_2_FAD-bd"/>
</dbReference>
<evidence type="ECO:0000313" key="6">
    <source>
        <dbReference type="EMBL" id="MCJ2183569.1"/>
    </source>
</evidence>
<comment type="caution">
    <text evidence="6">The sequence shown here is derived from an EMBL/GenBank/DDBJ whole genome shotgun (WGS) entry which is preliminary data.</text>
</comment>
<dbReference type="InterPro" id="IPR036188">
    <property type="entry name" value="FAD/NAD-bd_sf"/>
</dbReference>
<dbReference type="SUPFAM" id="SSF51905">
    <property type="entry name" value="FAD/NAD(P)-binding domain"/>
    <property type="match status" value="1"/>
</dbReference>
<keyword evidence="7" id="KW-1185">Reference proteome</keyword>
<dbReference type="InterPro" id="IPR027477">
    <property type="entry name" value="Succ_DH/fumarate_Rdtase_cat_sf"/>
</dbReference>
<keyword evidence="2" id="KW-0285">Flavoprotein</keyword>